<dbReference type="EMBL" id="BSPO01000002">
    <property type="protein sequence ID" value="GLS82812.1"/>
    <property type="molecule type" value="Genomic_DNA"/>
</dbReference>
<organism evidence="1 2">
    <name type="scientific">Paraferrimonas haliotis</name>
    <dbReference type="NCBI Taxonomy" id="2013866"/>
    <lineage>
        <taxon>Bacteria</taxon>
        <taxon>Pseudomonadati</taxon>
        <taxon>Pseudomonadota</taxon>
        <taxon>Gammaproteobacteria</taxon>
        <taxon>Alteromonadales</taxon>
        <taxon>Ferrimonadaceae</taxon>
        <taxon>Paraferrimonas</taxon>
    </lineage>
</organism>
<dbReference type="AlphaFoldDB" id="A0AA37TR49"/>
<gene>
    <name evidence="1" type="ORF">GCM10007894_07890</name>
</gene>
<name>A0AA37TR49_9GAMM</name>
<proteinExistence type="predicted"/>
<reference evidence="1 2" key="1">
    <citation type="journal article" date="2014" name="Int. J. Syst. Evol. Microbiol.">
        <title>Complete genome sequence of Corynebacterium casei LMG S-19264T (=DSM 44701T), isolated from a smear-ripened cheese.</title>
        <authorList>
            <consortium name="US DOE Joint Genome Institute (JGI-PGF)"/>
            <person name="Walter F."/>
            <person name="Albersmeier A."/>
            <person name="Kalinowski J."/>
            <person name="Ruckert C."/>
        </authorList>
    </citation>
    <scope>NUCLEOTIDE SEQUENCE [LARGE SCALE GENOMIC DNA]</scope>
    <source>
        <strain evidence="1 2">NBRC 112785</strain>
    </source>
</reference>
<dbReference type="RefSeq" id="WP_095499641.1">
    <property type="nucleotide sequence ID" value="NZ_BSPO01000002.1"/>
</dbReference>
<evidence type="ECO:0000313" key="1">
    <source>
        <dbReference type="EMBL" id="GLS82812.1"/>
    </source>
</evidence>
<protein>
    <submittedName>
        <fullName evidence="1">Uncharacterized protein</fullName>
    </submittedName>
</protein>
<dbReference type="Gene3D" id="3.30.420.40">
    <property type="match status" value="1"/>
</dbReference>
<evidence type="ECO:0000313" key="2">
    <source>
        <dbReference type="Proteomes" id="UP001157439"/>
    </source>
</evidence>
<keyword evidence="2" id="KW-1185">Reference proteome</keyword>
<dbReference type="Proteomes" id="UP001157439">
    <property type="component" value="Unassembled WGS sequence"/>
</dbReference>
<comment type="caution">
    <text evidence="1">The sequence shown here is derived from an EMBL/GenBank/DDBJ whole genome shotgun (WGS) entry which is preliminary data.</text>
</comment>
<sequence length="573" mass="62817">MKLKFSFVSDRPIGIYARLCNQFAVHPLVFGFGFDDNGYFLEAEGDEQALSDLAELIGSAFPLSCFVKGSHIEAIEAFSGSATELEVDSLALPYCRHCVEQASLACKHCGSAAEVEQDIDALAQTFIEQGSVSYQSANGAVTWSHLSNDALQGSGLLFCDAKALNESLHISNDGIKTLGSIEKPALLLSVREAFANQHNIEHRRYPVQLAADKIGYALSKALYKTGVTAVAISQARPAMLLSQFGERPVVLRPQRMPAPLAAFEPVNAKATYSGVQACYVEGKIHFSAATAEQDLRTDTQALAPWGAACTLEAIRQLDRFQRRSAVLYLSRQHYSGLLYKDDQGQYPWLVQLPHTGLDGGAQLSVAEAIAQLDHNAPKLVANFSKRYPERATVLERDFHGICQFSQALAQASYLVGIATPSDSEELAAQKMISAVEQYQGKVSQRIDFKVNKLEQQGSAYLQVDYRAAFRALMSYTLADESQQVALGYGFIDSFCDFVCNWVEQLDMDIGLDEVIIAGDEFDNNVLLERLRLRLGKNTKLRLPEPLDFDELSIAMGALYVPQLASSDCVFSAA</sequence>
<accession>A0AA37TR49</accession>